<protein>
    <recommendedName>
        <fullName evidence="4">Replication protein</fullName>
    </recommendedName>
</protein>
<feature type="compositionally biased region" description="Basic and acidic residues" evidence="2">
    <location>
        <begin position="16"/>
        <end position="28"/>
    </location>
</feature>
<keyword evidence="1" id="KW-0235">DNA replication</keyword>
<accession>A0A0H5PXL4</accession>
<reference evidence="3" key="1">
    <citation type="submission" date="2015-06" db="EMBL/GenBank/DDBJ databases">
        <authorList>
            <person name="Joergensen T."/>
        </authorList>
    </citation>
    <scope>NUCLEOTIDE SEQUENCE</scope>
    <source>
        <plasmid evidence="3">pRGRH0105</plasmid>
    </source>
</reference>
<keyword evidence="3" id="KW-0614">Plasmid</keyword>
<organism evidence="3">
    <name type="scientific">uncultured prokaryote</name>
    <dbReference type="NCBI Taxonomy" id="198431"/>
    <lineage>
        <taxon>unclassified sequences</taxon>
        <taxon>environmental samples</taxon>
    </lineage>
</organism>
<dbReference type="GO" id="GO:0006260">
    <property type="term" value="P:DNA replication"/>
    <property type="evidence" value="ECO:0007669"/>
    <property type="project" value="UniProtKB-KW"/>
</dbReference>
<evidence type="ECO:0000256" key="2">
    <source>
        <dbReference type="SAM" id="MobiDB-lite"/>
    </source>
</evidence>
<reference evidence="3" key="2">
    <citation type="submission" date="2015-07" db="EMBL/GenBank/DDBJ databases">
        <title>Plasmids, circular viruses and viroids from rat gut.</title>
        <authorList>
            <person name="Jorgensen T.J."/>
            <person name="Hansen M.A."/>
            <person name="Xu Z."/>
            <person name="Tabak M.A."/>
            <person name="Sorensen S.J."/>
            <person name="Hansen L.H."/>
        </authorList>
    </citation>
    <scope>NUCLEOTIDE SEQUENCE</scope>
    <source>
        <plasmid evidence="3">pRGRH0105</plasmid>
    </source>
</reference>
<sequence>MSLAENVLGASAGDAASRKQADIAERQRSGGRAVPAAQSGSERLGAVAPLDTTQVKPLPLVLKKRLNRRNAWARRAQSGDFLRPLSRKKENGFWQPPRPGSCSWTLGSGVGIMAGETSARFTGLERCSSIWACPCCAPVIRSQRAAEVQAAVEAHQAAGGQLLFFTGTVRHRKTDSLETTLGGLLGAWAALTKTGIWKKKKKKFGITGYIRAVEVTYGAHGWHPHVHALLFIDRAEISEAELEAFQAWLYGYWCEAVEKAGARKPTEKGLDVQKVDAKGKVLAKYVAKIQQEKSWSVGAEMTRVDAKRGREGSLIPFELLDKNSPIDEKKRAILWREFYTSTKSRRAITWSRGLKKRFGIGEIEDENIVENIVETLVWRTSSKDFRSLVKQGASLPAIALEHVEKGELEKVALLLPKNNETIVENSP</sequence>
<dbReference type="InterPro" id="IPR000989">
    <property type="entry name" value="Rep"/>
</dbReference>
<name>A0A0H5PXL4_9ZZZZ</name>
<evidence type="ECO:0000313" key="3">
    <source>
        <dbReference type="EMBL" id="CRY93920.1"/>
    </source>
</evidence>
<geneLocation type="plasmid" evidence="3">
    <name>pRGRH0105</name>
</geneLocation>
<dbReference type="GO" id="GO:0003677">
    <property type="term" value="F:DNA binding"/>
    <property type="evidence" value="ECO:0007669"/>
    <property type="project" value="InterPro"/>
</dbReference>
<dbReference type="EMBL" id="LN852795">
    <property type="protein sequence ID" value="CRY93920.1"/>
    <property type="molecule type" value="Genomic_DNA"/>
</dbReference>
<evidence type="ECO:0000256" key="1">
    <source>
        <dbReference type="ARBA" id="ARBA00022705"/>
    </source>
</evidence>
<dbReference type="Pfam" id="PF01446">
    <property type="entry name" value="Rep_1"/>
    <property type="match status" value="1"/>
</dbReference>
<evidence type="ECO:0008006" key="4">
    <source>
        <dbReference type="Google" id="ProtNLM"/>
    </source>
</evidence>
<proteinExistence type="predicted"/>
<feature type="region of interest" description="Disordered" evidence="2">
    <location>
        <begin position="1"/>
        <end position="45"/>
    </location>
</feature>
<dbReference type="AlphaFoldDB" id="A0A0H5PXL4"/>